<evidence type="ECO:0000313" key="9">
    <source>
        <dbReference type="Proteomes" id="UP000195814"/>
    </source>
</evidence>
<evidence type="ECO:0000313" key="7">
    <source>
        <dbReference type="EMBL" id="ARU99911.1"/>
    </source>
</evidence>
<evidence type="ECO:0000256" key="4">
    <source>
        <dbReference type="ARBA" id="ARBA00022840"/>
    </source>
</evidence>
<dbReference type="InterPro" id="IPR003439">
    <property type="entry name" value="ABC_transporter-like_ATP-bd"/>
</dbReference>
<dbReference type="EMBL" id="CP015581">
    <property type="protein sequence ID" value="ARU99911.1"/>
    <property type="molecule type" value="Genomic_DNA"/>
</dbReference>
<reference evidence="8 9" key="1">
    <citation type="submission" date="2016-05" db="EMBL/GenBank/DDBJ databases">
        <title>Complete genome sequence of two 2,5-diketo-D-glunonic acid producing strain Tatumella citrea.</title>
        <authorList>
            <person name="Duan C."/>
            <person name="Yang J."/>
            <person name="Yang S."/>
        </authorList>
    </citation>
    <scope>NUCLEOTIDE SEQUENCE [LARGE SCALE GENOMIC DNA]</scope>
    <source>
        <strain evidence="7 8">ATCC 39140</strain>
        <strain evidence="6 9">DSM 13699</strain>
    </source>
</reference>
<dbReference type="PROSITE" id="PS00211">
    <property type="entry name" value="ABC_TRANSPORTER_1"/>
    <property type="match status" value="1"/>
</dbReference>
<dbReference type="InterPro" id="IPR027417">
    <property type="entry name" value="P-loop_NTPase"/>
</dbReference>
<dbReference type="AlphaFoldDB" id="A0A1Y0LPH1"/>
<dbReference type="EMBL" id="CP015579">
    <property type="protein sequence ID" value="ARU95871.1"/>
    <property type="molecule type" value="Genomic_DNA"/>
</dbReference>
<dbReference type="InterPro" id="IPR003593">
    <property type="entry name" value="AAA+_ATPase"/>
</dbReference>
<dbReference type="Gene3D" id="3.40.50.300">
    <property type="entry name" value="P-loop containing nucleotide triphosphate hydrolases"/>
    <property type="match status" value="1"/>
</dbReference>
<dbReference type="Pfam" id="PF00005">
    <property type="entry name" value="ABC_tran"/>
    <property type="match status" value="1"/>
</dbReference>
<evidence type="ECO:0000256" key="1">
    <source>
        <dbReference type="ARBA" id="ARBA00006526"/>
    </source>
</evidence>
<proteinExistence type="inferred from homology"/>
<dbReference type="InterPro" id="IPR050093">
    <property type="entry name" value="ABC_SmlMolc_Importer"/>
</dbReference>
<keyword evidence="6" id="KW-0808">Transferase</keyword>
<dbReference type="GO" id="GO:0005524">
    <property type="term" value="F:ATP binding"/>
    <property type="evidence" value="ECO:0007669"/>
    <property type="project" value="UniProtKB-KW"/>
</dbReference>
<evidence type="ECO:0000313" key="6">
    <source>
        <dbReference type="EMBL" id="ARU95871.1"/>
    </source>
</evidence>
<feature type="domain" description="ABC transporter" evidence="5">
    <location>
        <begin position="4"/>
        <end position="241"/>
    </location>
</feature>
<dbReference type="SMART" id="SM00382">
    <property type="entry name" value="AAA"/>
    <property type="match status" value="1"/>
</dbReference>
<evidence type="ECO:0000259" key="5">
    <source>
        <dbReference type="PROSITE" id="PS50893"/>
    </source>
</evidence>
<dbReference type="SUPFAM" id="SSF52540">
    <property type="entry name" value="P-loop containing nucleoside triphosphate hydrolases"/>
    <property type="match status" value="1"/>
</dbReference>
<sequence>MSLLSMRNLEKHYDQQVVLERVNAEVQKGEFVSIVGASGCGKTTFLKMMLGTETPSKGEILLDGKPIKQEPGEDRGVVFQRYSVFPHLTALQNVMIGEEFVQARWFGRVFGSKRKAIAASATEMLQQVGLGHALDKYPHQLSGGMQQRLALAQALTKKPRILLLDEPFGALDPGIRKDMHQLITRLWQQHQLTIFMITHDLKEGFSLGSRLWVFDKIRHDPQAPDAWGASITYDIPLDRGAAGSLSADIRHKISQQVYPADTSSDKQ</sequence>
<comment type="similarity">
    <text evidence="1">Belongs to the ABC transporter superfamily. Drug exporter-2 (TC 3.A.1.117) family.</text>
</comment>
<dbReference type="GO" id="GO:0016746">
    <property type="term" value="F:acyltransferase activity"/>
    <property type="evidence" value="ECO:0007669"/>
    <property type="project" value="UniProtKB-KW"/>
</dbReference>
<dbReference type="Proteomes" id="UP000195729">
    <property type="component" value="Chromosome"/>
</dbReference>
<name>A0A1Y0LPH1_TATCI</name>
<dbReference type="CDD" id="cd03293">
    <property type="entry name" value="ABC_NrtD_SsuB_transporters"/>
    <property type="match status" value="1"/>
</dbReference>
<evidence type="ECO:0000256" key="2">
    <source>
        <dbReference type="ARBA" id="ARBA00022448"/>
    </source>
</evidence>
<protein>
    <submittedName>
        <fullName evidence="6">Lauroyl acyltransferase</fullName>
    </submittedName>
</protein>
<dbReference type="PANTHER" id="PTHR42781:SF4">
    <property type="entry name" value="SPERMIDINE_PUTRESCINE IMPORT ATP-BINDING PROTEIN POTA"/>
    <property type="match status" value="1"/>
</dbReference>
<dbReference type="PANTHER" id="PTHR42781">
    <property type="entry name" value="SPERMIDINE/PUTRESCINE IMPORT ATP-BINDING PROTEIN POTA"/>
    <property type="match status" value="1"/>
</dbReference>
<dbReference type="RefSeq" id="WP_087490210.1">
    <property type="nucleotide sequence ID" value="NZ_CP015579.1"/>
</dbReference>
<dbReference type="InterPro" id="IPR017871">
    <property type="entry name" value="ABC_transporter-like_CS"/>
</dbReference>
<keyword evidence="2" id="KW-0813">Transport</keyword>
<keyword evidence="4" id="KW-0067">ATP-binding</keyword>
<dbReference type="PROSITE" id="PS50893">
    <property type="entry name" value="ABC_TRANSPORTER_2"/>
    <property type="match status" value="1"/>
</dbReference>
<accession>A0A1Y0LPH1</accession>
<evidence type="ECO:0000313" key="8">
    <source>
        <dbReference type="Proteomes" id="UP000195729"/>
    </source>
</evidence>
<dbReference type="KEGG" id="tci:A7K98_20450"/>
<keyword evidence="3" id="KW-0547">Nucleotide-binding</keyword>
<dbReference type="GO" id="GO:0016887">
    <property type="term" value="F:ATP hydrolysis activity"/>
    <property type="evidence" value="ECO:0007669"/>
    <property type="project" value="InterPro"/>
</dbReference>
<dbReference type="OrthoDB" id="9802264at2"/>
<organism evidence="6 9">
    <name type="scientific">Tatumella citrea</name>
    <name type="common">Pantoea citrea</name>
    <dbReference type="NCBI Taxonomy" id="53336"/>
    <lineage>
        <taxon>Bacteria</taxon>
        <taxon>Pseudomonadati</taxon>
        <taxon>Pseudomonadota</taxon>
        <taxon>Gammaproteobacteria</taxon>
        <taxon>Enterobacterales</taxon>
        <taxon>Erwiniaceae</taxon>
        <taxon>Tatumella</taxon>
    </lineage>
</organism>
<keyword evidence="6" id="KW-0012">Acyltransferase</keyword>
<evidence type="ECO:0000256" key="3">
    <source>
        <dbReference type="ARBA" id="ARBA00022741"/>
    </source>
</evidence>
<keyword evidence="8" id="KW-1185">Reference proteome</keyword>
<dbReference type="Proteomes" id="UP000195814">
    <property type="component" value="Chromosome"/>
</dbReference>
<gene>
    <name evidence="6" type="ORF">A7K98_20450</name>
    <name evidence="7" type="ORF">A7K99_20435</name>
</gene>